<protein>
    <submittedName>
        <fullName evidence="9">Cytochrome c</fullName>
    </submittedName>
</protein>
<reference evidence="9 10" key="1">
    <citation type="submission" date="2023-06" db="EMBL/GenBank/DDBJ databases">
        <title>Aquibacillus rhizosphaerae LR5S19.</title>
        <authorList>
            <person name="Sun J.-Q."/>
        </authorList>
    </citation>
    <scope>NUCLEOTIDE SEQUENCE [LARGE SCALE GENOMIC DNA]</scope>
    <source>
        <strain evidence="9 10">LR5S19</strain>
    </source>
</reference>
<evidence type="ECO:0000256" key="3">
    <source>
        <dbReference type="ARBA" id="ARBA00022723"/>
    </source>
</evidence>
<keyword evidence="7" id="KW-0812">Transmembrane</keyword>
<feature type="transmembrane region" description="Helical" evidence="7">
    <location>
        <begin position="6"/>
        <end position="28"/>
    </location>
</feature>
<evidence type="ECO:0000256" key="1">
    <source>
        <dbReference type="ARBA" id="ARBA00022448"/>
    </source>
</evidence>
<dbReference type="PROSITE" id="PS51007">
    <property type="entry name" value="CYTC"/>
    <property type="match status" value="1"/>
</dbReference>
<dbReference type="InterPro" id="IPR009056">
    <property type="entry name" value="Cyt_c-like_dom"/>
</dbReference>
<keyword evidence="7" id="KW-0472">Membrane</keyword>
<dbReference type="InterPro" id="IPR051811">
    <property type="entry name" value="Cytochrome_c550/c551-like"/>
</dbReference>
<gene>
    <name evidence="9" type="ORF">QQS35_13800</name>
</gene>
<keyword evidence="7" id="KW-1133">Transmembrane helix</keyword>
<dbReference type="NCBIfam" id="NF045773">
    <property type="entry name" value="cytochro_C550"/>
    <property type="match status" value="1"/>
</dbReference>
<keyword evidence="2 6" id="KW-0349">Heme</keyword>
<evidence type="ECO:0000256" key="7">
    <source>
        <dbReference type="SAM" id="Phobius"/>
    </source>
</evidence>
<dbReference type="Proteomes" id="UP001235343">
    <property type="component" value="Unassembled WGS sequence"/>
</dbReference>
<dbReference type="RefSeq" id="WP_285932802.1">
    <property type="nucleotide sequence ID" value="NZ_JASTZU010000041.1"/>
</dbReference>
<dbReference type="EMBL" id="JASTZU010000041">
    <property type="protein sequence ID" value="MDL4841517.1"/>
    <property type="molecule type" value="Genomic_DNA"/>
</dbReference>
<accession>A0ABT7L6N6</accession>
<dbReference type="InterPro" id="IPR036909">
    <property type="entry name" value="Cyt_c-like_dom_sf"/>
</dbReference>
<keyword evidence="4" id="KW-0249">Electron transport</keyword>
<keyword evidence="3 6" id="KW-0479">Metal-binding</keyword>
<dbReference type="SUPFAM" id="SSF46626">
    <property type="entry name" value="Cytochrome c"/>
    <property type="match status" value="1"/>
</dbReference>
<keyword evidence="1" id="KW-0813">Transport</keyword>
<organism evidence="9 10">
    <name type="scientific">Aquibacillus rhizosphaerae</name>
    <dbReference type="NCBI Taxonomy" id="3051431"/>
    <lineage>
        <taxon>Bacteria</taxon>
        <taxon>Bacillati</taxon>
        <taxon>Bacillota</taxon>
        <taxon>Bacilli</taxon>
        <taxon>Bacillales</taxon>
        <taxon>Bacillaceae</taxon>
        <taxon>Aquibacillus</taxon>
    </lineage>
</organism>
<keyword evidence="5 6" id="KW-0408">Iron</keyword>
<evidence type="ECO:0000256" key="4">
    <source>
        <dbReference type="ARBA" id="ARBA00022982"/>
    </source>
</evidence>
<evidence type="ECO:0000313" key="10">
    <source>
        <dbReference type="Proteomes" id="UP001235343"/>
    </source>
</evidence>
<evidence type="ECO:0000256" key="5">
    <source>
        <dbReference type="ARBA" id="ARBA00023004"/>
    </source>
</evidence>
<evidence type="ECO:0000256" key="6">
    <source>
        <dbReference type="PROSITE-ProRule" id="PRU00433"/>
    </source>
</evidence>
<dbReference type="PIRSF" id="PIRSF000025">
    <property type="entry name" value="Cytc_Bsub_c550"/>
    <property type="match status" value="1"/>
</dbReference>
<dbReference type="Pfam" id="PF13442">
    <property type="entry name" value="Cytochrome_CBB3"/>
    <property type="match status" value="1"/>
</dbReference>
<dbReference type="PANTHER" id="PTHR37823">
    <property type="entry name" value="CYTOCHROME C-553-LIKE"/>
    <property type="match status" value="1"/>
</dbReference>
<evidence type="ECO:0000256" key="2">
    <source>
        <dbReference type="ARBA" id="ARBA00022617"/>
    </source>
</evidence>
<name>A0ABT7L6N6_9BACI</name>
<dbReference type="PANTHER" id="PTHR37823:SF3">
    <property type="entry name" value="CYTOCHROME C-551"/>
    <property type="match status" value="1"/>
</dbReference>
<dbReference type="Gene3D" id="1.10.760.10">
    <property type="entry name" value="Cytochrome c-like domain"/>
    <property type="match status" value="1"/>
</dbReference>
<keyword evidence="10" id="KW-1185">Reference proteome</keyword>
<evidence type="ECO:0000313" key="9">
    <source>
        <dbReference type="EMBL" id="MDL4841517.1"/>
    </source>
</evidence>
<evidence type="ECO:0000259" key="8">
    <source>
        <dbReference type="PROSITE" id="PS51007"/>
    </source>
</evidence>
<proteinExistence type="predicted"/>
<feature type="domain" description="Cytochrome c" evidence="8">
    <location>
        <begin position="32"/>
        <end position="117"/>
    </location>
</feature>
<comment type="caution">
    <text evidence="9">The sequence shown here is derived from an EMBL/GenBank/DDBJ whole genome shotgun (WGS) entry which is preliminary data.</text>
</comment>
<sequence length="118" mass="12617">MKRNPVIPFAIIAVLGILTMIVLSIVGLDQQDDIAQGDDESSEEEVLTDPQEIVQSCIGCHGNDLQGANGPSLQQVGSKYSAEEILNIIQNGKGTMPPGVVEGEEAEILSEWLATEKK</sequence>
<dbReference type="InterPro" id="IPR054780">
    <property type="entry name" value="Cytochro_C550_firm"/>
</dbReference>
<dbReference type="InterPro" id="IPR012218">
    <property type="entry name" value="Cyt_c_BACSU-c550-type"/>
</dbReference>